<name>A0AAN7Y9I9_9EURO</name>
<feature type="compositionally biased region" description="Polar residues" evidence="1">
    <location>
        <begin position="281"/>
        <end position="300"/>
    </location>
</feature>
<feature type="region of interest" description="Disordered" evidence="1">
    <location>
        <begin position="70"/>
        <end position="100"/>
    </location>
</feature>
<sequence>MQPASYHPLLPSDLPVDPIAGIPYYRRPDTYTPHLAIPTAPSAMRSPTPAQAAGSMLGAKARAAEYNAAKAASARQQARKDAEEQEIPKPAPVPLGAFGRITSANRNKGVKTFKPLVLSEPAEQENTSKTEADLENKSSSPRPNSVDPPRSATVPPQSNFTTQAEIVRNVQTPYRYREFPTAPIIPFAPRAMLHDDGYGCPSHHDMMPMLSQLQGYHTVYPQHHVSATPPLFRDLEWYNRLEHSYYSESSQDSGLPSTTAQAPLFKPTLKRQNSDKAVVEQKQSGGRPSTPSPLGQQGTTELGGPTFHVFGPDDLSPAKCEVKESDRARLFEEHPELFLAATIMHPVSTPAPDVTIEDRFQPRTLSMHKPSANIEDLIMERNSIGQARSQIYVSRDTHQPRVDSMTGRMAASVNGRTEADWPYLGQAAIHRNRMTETCRLPMRTERQSRTRSSTASSFEEKRPELGLEARAAPPELLQAEAQNFRLPETEAEQVTDIKCPLVDLQSPMWPEIRMPNEEERHRLRRVIASVQTLSISDKYNGGWEDKRGVESEELGKWLATSKKEYEQRTLKTEEVASEMQIKWEHGGSFRSATMSKSEAKRHATTVRAVGSIMSTLAMQTEDDSGLFHRGSRPYRNPPEYAIDKSAASEKDGESNSLFEPAGRGDRAPPQRLAEDSKYRPQLGEAIKFDEGRIPRMFAGRRT</sequence>
<evidence type="ECO:0000256" key="1">
    <source>
        <dbReference type="SAM" id="MobiDB-lite"/>
    </source>
</evidence>
<feature type="region of interest" description="Disordered" evidence="1">
    <location>
        <begin position="442"/>
        <end position="469"/>
    </location>
</feature>
<dbReference type="EMBL" id="JAVRRJ010000007">
    <property type="protein sequence ID" value="KAK5083184.1"/>
    <property type="molecule type" value="Genomic_DNA"/>
</dbReference>
<evidence type="ECO:0000313" key="2">
    <source>
        <dbReference type="EMBL" id="KAK5083184.1"/>
    </source>
</evidence>
<comment type="caution">
    <text evidence="2">The sequence shown here is derived from an EMBL/GenBank/DDBJ whole genome shotgun (WGS) entry which is preliminary data.</text>
</comment>
<feature type="compositionally biased region" description="Basic and acidic residues" evidence="1">
    <location>
        <begin position="126"/>
        <end position="136"/>
    </location>
</feature>
<organism evidence="2 3">
    <name type="scientific">Lithohypha guttulata</name>
    <dbReference type="NCBI Taxonomy" id="1690604"/>
    <lineage>
        <taxon>Eukaryota</taxon>
        <taxon>Fungi</taxon>
        <taxon>Dikarya</taxon>
        <taxon>Ascomycota</taxon>
        <taxon>Pezizomycotina</taxon>
        <taxon>Eurotiomycetes</taxon>
        <taxon>Chaetothyriomycetidae</taxon>
        <taxon>Chaetothyriales</taxon>
        <taxon>Trichomeriaceae</taxon>
        <taxon>Lithohypha</taxon>
    </lineage>
</organism>
<keyword evidence="3" id="KW-1185">Reference proteome</keyword>
<evidence type="ECO:0000313" key="3">
    <source>
        <dbReference type="Proteomes" id="UP001309876"/>
    </source>
</evidence>
<dbReference type="AlphaFoldDB" id="A0AAN7Y9I9"/>
<feature type="region of interest" description="Disordered" evidence="1">
    <location>
        <begin position="248"/>
        <end position="313"/>
    </location>
</feature>
<feature type="compositionally biased region" description="Basic and acidic residues" evidence="1">
    <location>
        <begin position="458"/>
        <end position="467"/>
    </location>
</feature>
<feature type="region of interest" description="Disordered" evidence="1">
    <location>
        <begin position="115"/>
        <end position="166"/>
    </location>
</feature>
<gene>
    <name evidence="2" type="ORF">LTR05_007068</name>
</gene>
<reference evidence="2 3" key="1">
    <citation type="submission" date="2023-08" db="EMBL/GenBank/DDBJ databases">
        <title>Black Yeasts Isolated from many extreme environments.</title>
        <authorList>
            <person name="Coleine C."/>
            <person name="Stajich J.E."/>
            <person name="Selbmann L."/>
        </authorList>
    </citation>
    <scope>NUCLEOTIDE SEQUENCE [LARGE SCALE GENOMIC DNA]</scope>
    <source>
        <strain evidence="2 3">CCFEE 5910</strain>
    </source>
</reference>
<feature type="region of interest" description="Disordered" evidence="1">
    <location>
        <begin position="623"/>
        <end position="685"/>
    </location>
</feature>
<dbReference type="Proteomes" id="UP001309876">
    <property type="component" value="Unassembled WGS sequence"/>
</dbReference>
<proteinExistence type="predicted"/>
<accession>A0AAN7Y9I9</accession>
<feature type="compositionally biased region" description="Basic and acidic residues" evidence="1">
    <location>
        <begin position="662"/>
        <end position="678"/>
    </location>
</feature>
<feature type="compositionally biased region" description="Polar residues" evidence="1">
    <location>
        <begin position="154"/>
        <end position="166"/>
    </location>
</feature>
<feature type="compositionally biased region" description="Polar residues" evidence="1">
    <location>
        <begin position="248"/>
        <end position="261"/>
    </location>
</feature>
<protein>
    <submittedName>
        <fullName evidence="2">Uncharacterized protein</fullName>
    </submittedName>
</protein>